<feature type="transmembrane region" description="Helical" evidence="9">
    <location>
        <begin position="124"/>
        <end position="141"/>
    </location>
</feature>
<evidence type="ECO:0000256" key="8">
    <source>
        <dbReference type="ARBA" id="ARBA00023136"/>
    </source>
</evidence>
<keyword evidence="6" id="KW-0653">Protein transport</keyword>
<name>A0A364MT38_STELY</name>
<accession>A0A364MT38</accession>
<proteinExistence type="inferred from homology"/>
<feature type="transmembrane region" description="Helical" evidence="9">
    <location>
        <begin position="189"/>
        <end position="213"/>
    </location>
</feature>
<dbReference type="NCBIfam" id="TIGR00727">
    <property type="entry name" value="ISP4_OPT"/>
    <property type="match status" value="1"/>
</dbReference>
<evidence type="ECO:0000256" key="7">
    <source>
        <dbReference type="ARBA" id="ARBA00022989"/>
    </source>
</evidence>
<keyword evidence="4 9" id="KW-0812">Transmembrane</keyword>
<dbReference type="NCBIfam" id="TIGR00728">
    <property type="entry name" value="OPT_sfam"/>
    <property type="match status" value="1"/>
</dbReference>
<evidence type="ECO:0000256" key="9">
    <source>
        <dbReference type="SAM" id="Phobius"/>
    </source>
</evidence>
<keyword evidence="5" id="KW-0571">Peptide transport</keyword>
<evidence type="ECO:0000313" key="11">
    <source>
        <dbReference type="Proteomes" id="UP000249619"/>
    </source>
</evidence>
<feature type="transmembrane region" description="Helical" evidence="9">
    <location>
        <begin position="362"/>
        <end position="383"/>
    </location>
</feature>
<evidence type="ECO:0000256" key="1">
    <source>
        <dbReference type="ARBA" id="ARBA00004141"/>
    </source>
</evidence>
<feature type="transmembrane region" description="Helical" evidence="9">
    <location>
        <begin position="334"/>
        <end position="356"/>
    </location>
</feature>
<keyword evidence="11" id="KW-1185">Reference proteome</keyword>
<sequence>MPNWGLAVFGHRICLNPGPFNYKENILIYILANLSFMTRLSADVLTEQRFFYGFNAGWGFELCITLSTIIFGFGLSGIFRSIVVEPAGFVWPGVLGNTALNHALFSRKPADSSESGSRQTMSRYRFFIIAFCVSFCWYWLPDFLFPALGYFTFVCWAAPSNVVVNQVFGMKSGMGLLPLTFDWSQIAYIGSPLVVPTWTILNVLAALVFWIYIVSPIIYYTNTWYTGYMPFQSNTVYDNTGTEYNVSRIIDKSNGFVFDHTKYQEYSEIYLPVTYGLNTFGLCFASIAALFVWLFLEKRHQIMNIARSSPFVAILGTSKMARKSPQPHYEDVPVWWYITTSLVGVSLGVFACEYYPVQLRWYGALFAFGISTLFFVPLAWVYATSNVKIQIDMICRIIAGYLYEGKVLANIWFFNLGYISGVKGLAFAQDLKLGIYCNIPPRKLFAAQLTGLIIGSLTQVSVVNWALTHIPHICTADAVNGFTCPFSRTHFNTSLIWGAVGPRRFFAKSALYHPLLYFFLLGALLPLAIYTLRKYLFPRSKWLAKAHAPLLLGGLNYIPPASGTNYGSWALVGLGFGLWVKKRDRGWWTRYNFVLSAALDCAVAVAGVLIFFTVFYSGAAEGLDWWGTRVYKDTCDWRKCSWKAVADGEKFGP</sequence>
<keyword evidence="8 9" id="KW-0472">Membrane</keyword>
<dbReference type="InterPro" id="IPR004813">
    <property type="entry name" value="OPT"/>
</dbReference>
<evidence type="ECO:0000256" key="4">
    <source>
        <dbReference type="ARBA" id="ARBA00022692"/>
    </source>
</evidence>
<feature type="transmembrane region" description="Helical" evidence="9">
    <location>
        <begin position="592"/>
        <end position="616"/>
    </location>
</feature>
<evidence type="ECO:0000256" key="3">
    <source>
        <dbReference type="ARBA" id="ARBA00022448"/>
    </source>
</evidence>
<gene>
    <name evidence="10" type="ORF">DDE83_008519</name>
</gene>
<evidence type="ECO:0000256" key="6">
    <source>
        <dbReference type="ARBA" id="ARBA00022927"/>
    </source>
</evidence>
<feature type="transmembrane region" description="Helical" evidence="9">
    <location>
        <begin position="147"/>
        <end position="168"/>
    </location>
</feature>
<comment type="subcellular location">
    <subcellularLocation>
        <location evidence="1">Membrane</location>
        <topology evidence="1">Multi-pass membrane protein</topology>
    </subcellularLocation>
</comment>
<dbReference type="EMBL" id="QGDH01000209">
    <property type="protein sequence ID" value="RAR02643.1"/>
    <property type="molecule type" value="Genomic_DNA"/>
</dbReference>
<evidence type="ECO:0000313" key="10">
    <source>
        <dbReference type="EMBL" id="RAR02643.1"/>
    </source>
</evidence>
<organism evidence="10 11">
    <name type="scientific">Stemphylium lycopersici</name>
    <name type="common">Tomato gray leaf spot disease fungus</name>
    <name type="synonym">Thyrospora lycopersici</name>
    <dbReference type="NCBI Taxonomy" id="183478"/>
    <lineage>
        <taxon>Eukaryota</taxon>
        <taxon>Fungi</taxon>
        <taxon>Dikarya</taxon>
        <taxon>Ascomycota</taxon>
        <taxon>Pezizomycotina</taxon>
        <taxon>Dothideomycetes</taxon>
        <taxon>Pleosporomycetidae</taxon>
        <taxon>Pleosporales</taxon>
        <taxon>Pleosporineae</taxon>
        <taxon>Pleosporaceae</taxon>
        <taxon>Stemphylium</taxon>
    </lineage>
</organism>
<keyword evidence="7 9" id="KW-1133">Transmembrane helix</keyword>
<dbReference type="AlphaFoldDB" id="A0A364MT38"/>
<feature type="transmembrane region" description="Helical" evidence="9">
    <location>
        <begin position="58"/>
        <end position="82"/>
    </location>
</feature>
<feature type="transmembrane region" description="Helical" evidence="9">
    <location>
        <begin position="563"/>
        <end position="580"/>
    </location>
</feature>
<dbReference type="GO" id="GO:0035673">
    <property type="term" value="F:oligopeptide transmembrane transporter activity"/>
    <property type="evidence" value="ECO:0007669"/>
    <property type="project" value="InterPro"/>
</dbReference>
<reference evidence="11" key="1">
    <citation type="submission" date="2018-05" db="EMBL/GenBank/DDBJ databases">
        <title>Draft genome sequence of Stemphylium lycopersici strain CIDEFI 213.</title>
        <authorList>
            <person name="Medina R."/>
            <person name="Franco M.E.E."/>
            <person name="Lucentini C.G."/>
            <person name="Saparrat M.C.N."/>
            <person name="Balatti P.A."/>
        </authorList>
    </citation>
    <scope>NUCLEOTIDE SEQUENCE [LARGE SCALE GENOMIC DNA]</scope>
    <source>
        <strain evidence="11">CIDEFI 213</strain>
    </source>
</reference>
<dbReference type="Pfam" id="PF03169">
    <property type="entry name" value="OPT"/>
    <property type="match status" value="1"/>
</dbReference>
<feature type="transmembrane region" description="Helical" evidence="9">
    <location>
        <begin position="511"/>
        <end position="532"/>
    </location>
</feature>
<evidence type="ECO:0000256" key="5">
    <source>
        <dbReference type="ARBA" id="ARBA00022856"/>
    </source>
</evidence>
<dbReference type="PANTHER" id="PTHR22601">
    <property type="entry name" value="ISP4 LIKE PROTEIN"/>
    <property type="match status" value="1"/>
</dbReference>
<comment type="caution">
    <text evidence="10">The sequence shown here is derived from an EMBL/GenBank/DDBJ whole genome shotgun (WGS) entry which is preliminary data.</text>
</comment>
<keyword evidence="3" id="KW-0813">Transport</keyword>
<dbReference type="GO" id="GO:0015031">
    <property type="term" value="P:protein transport"/>
    <property type="evidence" value="ECO:0007669"/>
    <property type="project" value="UniProtKB-KW"/>
</dbReference>
<dbReference type="Proteomes" id="UP000249619">
    <property type="component" value="Unassembled WGS sequence"/>
</dbReference>
<feature type="transmembrane region" description="Helical" evidence="9">
    <location>
        <begin position="275"/>
        <end position="296"/>
    </location>
</feature>
<dbReference type="GO" id="GO:0016020">
    <property type="term" value="C:membrane"/>
    <property type="evidence" value="ECO:0007669"/>
    <property type="project" value="UniProtKB-SubCell"/>
</dbReference>
<evidence type="ECO:0000256" key="2">
    <source>
        <dbReference type="ARBA" id="ARBA00008807"/>
    </source>
</evidence>
<comment type="similarity">
    <text evidence="2">Belongs to the oligopeptide OPT transporter family.</text>
</comment>
<dbReference type="InterPro" id="IPR004648">
    <property type="entry name" value="Oligpept_transpt"/>
</dbReference>
<protein>
    <submittedName>
        <fullName evidence="10">Opt family small oligopeptide transporter</fullName>
    </submittedName>
</protein>